<keyword evidence="1" id="KW-0808">Transferase</keyword>
<evidence type="ECO:0000313" key="2">
    <source>
        <dbReference type="Proteomes" id="UP000215914"/>
    </source>
</evidence>
<dbReference type="EMBL" id="MNCJ02000326">
    <property type="protein sequence ID" value="KAF5781113.1"/>
    <property type="molecule type" value="Genomic_DNA"/>
</dbReference>
<accession>A0A9K3HMA4</accession>
<reference evidence="1" key="1">
    <citation type="journal article" date="2017" name="Nature">
        <title>The sunflower genome provides insights into oil metabolism, flowering and Asterid evolution.</title>
        <authorList>
            <person name="Badouin H."/>
            <person name="Gouzy J."/>
            <person name="Grassa C.J."/>
            <person name="Murat F."/>
            <person name="Staton S.E."/>
            <person name="Cottret L."/>
            <person name="Lelandais-Briere C."/>
            <person name="Owens G.L."/>
            <person name="Carrere S."/>
            <person name="Mayjonade B."/>
            <person name="Legrand L."/>
            <person name="Gill N."/>
            <person name="Kane N.C."/>
            <person name="Bowers J.E."/>
            <person name="Hubner S."/>
            <person name="Bellec A."/>
            <person name="Berard A."/>
            <person name="Berges H."/>
            <person name="Blanchet N."/>
            <person name="Boniface M.C."/>
            <person name="Brunel D."/>
            <person name="Catrice O."/>
            <person name="Chaidir N."/>
            <person name="Claudel C."/>
            <person name="Donnadieu C."/>
            <person name="Faraut T."/>
            <person name="Fievet G."/>
            <person name="Helmstetter N."/>
            <person name="King M."/>
            <person name="Knapp S.J."/>
            <person name="Lai Z."/>
            <person name="Le Paslier M.C."/>
            <person name="Lippi Y."/>
            <person name="Lorenzon L."/>
            <person name="Mandel J.R."/>
            <person name="Marage G."/>
            <person name="Marchand G."/>
            <person name="Marquand E."/>
            <person name="Bret-Mestries E."/>
            <person name="Morien E."/>
            <person name="Nambeesan S."/>
            <person name="Nguyen T."/>
            <person name="Pegot-Espagnet P."/>
            <person name="Pouilly N."/>
            <person name="Raftis F."/>
            <person name="Sallet E."/>
            <person name="Schiex T."/>
            <person name="Thomas J."/>
            <person name="Vandecasteele C."/>
            <person name="Vares D."/>
            <person name="Vear F."/>
            <person name="Vautrin S."/>
            <person name="Crespi M."/>
            <person name="Mangin B."/>
            <person name="Burke J.M."/>
            <person name="Salse J."/>
            <person name="Munos S."/>
            <person name="Vincourt P."/>
            <person name="Rieseberg L.H."/>
            <person name="Langlade N.B."/>
        </authorList>
    </citation>
    <scope>NUCLEOTIDE SEQUENCE</scope>
    <source>
        <tissue evidence="1">Leaves</tissue>
    </source>
</reference>
<organism evidence="1 2">
    <name type="scientific">Helianthus annuus</name>
    <name type="common">Common sunflower</name>
    <dbReference type="NCBI Taxonomy" id="4232"/>
    <lineage>
        <taxon>Eukaryota</taxon>
        <taxon>Viridiplantae</taxon>
        <taxon>Streptophyta</taxon>
        <taxon>Embryophyta</taxon>
        <taxon>Tracheophyta</taxon>
        <taxon>Spermatophyta</taxon>
        <taxon>Magnoliopsida</taxon>
        <taxon>eudicotyledons</taxon>
        <taxon>Gunneridae</taxon>
        <taxon>Pentapetalae</taxon>
        <taxon>asterids</taxon>
        <taxon>campanulids</taxon>
        <taxon>Asterales</taxon>
        <taxon>Asteraceae</taxon>
        <taxon>Asteroideae</taxon>
        <taxon>Heliantheae alliance</taxon>
        <taxon>Heliantheae</taxon>
        <taxon>Helianthus</taxon>
    </lineage>
</organism>
<comment type="caution">
    <text evidence="1">The sequence shown here is derived from an EMBL/GenBank/DDBJ whole genome shotgun (WGS) entry which is preliminary data.</text>
</comment>
<evidence type="ECO:0000313" key="1">
    <source>
        <dbReference type="EMBL" id="KAF5781113.1"/>
    </source>
</evidence>
<name>A0A9K3HMA4_HELAN</name>
<dbReference type="Proteomes" id="UP000215914">
    <property type="component" value="Unassembled WGS sequence"/>
</dbReference>
<protein>
    <submittedName>
        <fullName evidence="1">Phosphatidylinositol 3-kinase</fullName>
        <ecNumber evidence="1">2.7.1.137</ecNumber>
    </submittedName>
</protein>
<dbReference type="GO" id="GO:0016303">
    <property type="term" value="F:1-phosphatidylinositol-3-kinase activity"/>
    <property type="evidence" value="ECO:0007669"/>
    <property type="project" value="UniProtKB-EC"/>
</dbReference>
<sequence length="145" mass="16866">MLFVFSKELMMKSSNVIYFNWFKICALTNIEFASFLRWYVAVELQDPAYAKCFYCTYGMLEENMIKVSWELTVEMALSLVRQTELTAQLCSIMRDVRNVRGGTQKKIEKLRHLLSGLLSELTYFVEPIRSPLALKMKLLKSNLVG</sequence>
<keyword evidence="2" id="KW-1185">Reference proteome</keyword>
<dbReference type="Gramene" id="mRNA:HanXRQr2_Chr11g0479721">
    <property type="protein sequence ID" value="mRNA:HanXRQr2_Chr11g0479721"/>
    <property type="gene ID" value="HanXRQr2_Chr11g0479721"/>
</dbReference>
<proteinExistence type="predicted"/>
<dbReference type="EC" id="2.7.1.137" evidence="1"/>
<gene>
    <name evidence="1" type="ORF">HanXRQr2_Chr11g0479721</name>
</gene>
<reference evidence="1" key="2">
    <citation type="submission" date="2020-06" db="EMBL/GenBank/DDBJ databases">
        <title>Helianthus annuus Genome sequencing and assembly Release 2.</title>
        <authorList>
            <person name="Gouzy J."/>
            <person name="Langlade N."/>
            <person name="Munos S."/>
        </authorList>
    </citation>
    <scope>NUCLEOTIDE SEQUENCE</scope>
    <source>
        <tissue evidence="1">Leaves</tissue>
    </source>
</reference>
<dbReference type="AlphaFoldDB" id="A0A9K3HMA4"/>